<name>A0ABW8XRZ3_9FLAO</name>
<accession>A0ABW8XRZ3</accession>
<protein>
    <submittedName>
        <fullName evidence="1">TetR/AcrR family transcriptional regulator</fullName>
    </submittedName>
</protein>
<dbReference type="RefSeq" id="WP_408081001.1">
    <property type="nucleotide sequence ID" value="NZ_JBELQA010000003.1"/>
</dbReference>
<organism evidence="1 2">
    <name type="scientific">Flavobacterium plantiphilum</name>
    <dbReference type="NCBI Taxonomy" id="3163297"/>
    <lineage>
        <taxon>Bacteria</taxon>
        <taxon>Pseudomonadati</taxon>
        <taxon>Bacteroidota</taxon>
        <taxon>Flavobacteriia</taxon>
        <taxon>Flavobacteriales</taxon>
        <taxon>Flavobacteriaceae</taxon>
        <taxon>Flavobacterium</taxon>
    </lineage>
</organism>
<comment type="caution">
    <text evidence="1">The sequence shown here is derived from an EMBL/GenBank/DDBJ whole genome shotgun (WGS) entry which is preliminary data.</text>
</comment>
<dbReference type="SUPFAM" id="SSF46689">
    <property type="entry name" value="Homeodomain-like"/>
    <property type="match status" value="1"/>
</dbReference>
<dbReference type="InterPro" id="IPR009057">
    <property type="entry name" value="Homeodomain-like_sf"/>
</dbReference>
<proteinExistence type="predicted"/>
<gene>
    <name evidence="1" type="ORF">ABS764_06570</name>
</gene>
<reference evidence="1 2" key="1">
    <citation type="submission" date="2024-06" db="EMBL/GenBank/DDBJ databases">
        <authorList>
            <person name="Kaempfer P."/>
            <person name="Viver T."/>
        </authorList>
    </citation>
    <scope>NUCLEOTIDE SEQUENCE [LARGE SCALE GENOMIC DNA]</scope>
    <source>
        <strain evidence="1 2">ST-87</strain>
    </source>
</reference>
<dbReference type="Proteomes" id="UP001629260">
    <property type="component" value="Unassembled WGS sequence"/>
</dbReference>
<sequence length="226" mass="26428">MNNLLDNFKIIVNEKLYLKDPETSELGKKIIQNSILLIDEIGLEHFTFKKLGERIRSNESSVYRYFENKHKLAIYLSAWYWGWMEYKLIFATNNIRNPDEKLAKAITVITEKIEDDDSTKHINESVLNKIIIAEFNKTLYTKDVDEENKDGYFFVYKKIINQLASIIQEANPDYPYPKSLASTIVEGSLHQHFLNDHLNTITDCNESTSVTSFYFDLANRILKNKI</sequence>
<evidence type="ECO:0000313" key="1">
    <source>
        <dbReference type="EMBL" id="MFL9830514.1"/>
    </source>
</evidence>
<dbReference type="Gene3D" id="1.10.357.10">
    <property type="entry name" value="Tetracycline Repressor, domain 2"/>
    <property type="match status" value="1"/>
</dbReference>
<dbReference type="EMBL" id="JBELQA010000003">
    <property type="protein sequence ID" value="MFL9830514.1"/>
    <property type="molecule type" value="Genomic_DNA"/>
</dbReference>
<keyword evidence="2" id="KW-1185">Reference proteome</keyword>
<evidence type="ECO:0000313" key="2">
    <source>
        <dbReference type="Proteomes" id="UP001629260"/>
    </source>
</evidence>